<proteinExistence type="predicted"/>
<dbReference type="SUPFAM" id="SSF53098">
    <property type="entry name" value="Ribonuclease H-like"/>
    <property type="match status" value="1"/>
</dbReference>
<dbReference type="AlphaFoldDB" id="A0A0G4F3P7"/>
<reference evidence="1" key="1">
    <citation type="submission" date="2014-11" db="EMBL/GenBank/DDBJ databases">
        <authorList>
            <person name="Otto D Thomas"/>
            <person name="Naeem Raeece"/>
        </authorList>
    </citation>
    <scope>NUCLEOTIDE SEQUENCE</scope>
</reference>
<dbReference type="PANTHER" id="PTHR33050">
    <property type="entry name" value="REVERSE TRANSCRIPTASE DOMAIN-CONTAINING PROTEIN"/>
    <property type="match status" value="1"/>
</dbReference>
<dbReference type="Gene3D" id="3.30.420.10">
    <property type="entry name" value="Ribonuclease H-like superfamily/Ribonuclease H"/>
    <property type="match status" value="1"/>
</dbReference>
<dbReference type="EMBL" id="CDMZ01000094">
    <property type="protein sequence ID" value="CEM06543.1"/>
    <property type="molecule type" value="Genomic_DNA"/>
</dbReference>
<gene>
    <name evidence="1" type="ORF">Cvel_14954</name>
</gene>
<dbReference type="PhylomeDB" id="A0A0G4F3P7"/>
<name>A0A0G4F3P7_9ALVE</name>
<accession>A0A0G4F3P7</accession>
<dbReference type="GO" id="GO:0003676">
    <property type="term" value="F:nucleic acid binding"/>
    <property type="evidence" value="ECO:0007669"/>
    <property type="project" value="InterPro"/>
</dbReference>
<protein>
    <submittedName>
        <fullName evidence="1">Uncharacterized protein</fullName>
    </submittedName>
</protein>
<dbReference type="PANTHER" id="PTHR33050:SF7">
    <property type="entry name" value="RIBONUCLEASE H"/>
    <property type="match status" value="1"/>
</dbReference>
<organism evidence="1">
    <name type="scientific">Chromera velia CCMP2878</name>
    <dbReference type="NCBI Taxonomy" id="1169474"/>
    <lineage>
        <taxon>Eukaryota</taxon>
        <taxon>Sar</taxon>
        <taxon>Alveolata</taxon>
        <taxon>Colpodellida</taxon>
        <taxon>Chromeraceae</taxon>
        <taxon>Chromera</taxon>
    </lineage>
</organism>
<dbReference type="InterPro" id="IPR012337">
    <property type="entry name" value="RNaseH-like_sf"/>
</dbReference>
<evidence type="ECO:0000313" key="1">
    <source>
        <dbReference type="EMBL" id="CEM06543.1"/>
    </source>
</evidence>
<dbReference type="InterPro" id="IPR052055">
    <property type="entry name" value="Hepadnavirus_pol/RT"/>
</dbReference>
<dbReference type="InterPro" id="IPR036397">
    <property type="entry name" value="RNaseH_sf"/>
</dbReference>
<dbReference type="CDD" id="cd09275">
    <property type="entry name" value="RNase_HI_RT_DIRS1"/>
    <property type="match status" value="1"/>
</dbReference>
<sequence length="229" mass="25696">MVMPHGGQRLAAGWEILGKVKMIKRNWQWQKKGFTMVPELREGLKWWKDRLQGCSTCKLWVNPEGRLDIWAGDWLNSWRDEVPGIERITTDAAAPGGGGFGGGLATLWAWLGAQTIASSNWRELKTVPLALRAIISTNNLVWRGKRMLVMSDNSTAVRIINKRHSTAQALGQVLEEIQALEPLRRFDIEIAAVHIPGIENTIADALFRLPGEAHCRRTLTAAVTRHLQH</sequence>
<dbReference type="VEuPathDB" id="CryptoDB:Cvel_14954"/>